<dbReference type="GeneID" id="27349748"/>
<dbReference type="PROSITE" id="PS00061">
    <property type="entry name" value="ADH_SHORT"/>
    <property type="match status" value="1"/>
</dbReference>
<dbReference type="Pfam" id="PF13561">
    <property type="entry name" value="adh_short_C2"/>
    <property type="match status" value="1"/>
</dbReference>
<dbReference type="OrthoDB" id="1669814at2759"/>
<evidence type="ECO:0000313" key="5">
    <source>
        <dbReference type="Proteomes" id="UP000054466"/>
    </source>
</evidence>
<reference evidence="4 5" key="1">
    <citation type="submission" date="2015-01" db="EMBL/GenBank/DDBJ databases">
        <title>The Genome Sequence of Cladophialophora immunda CBS83496.</title>
        <authorList>
            <consortium name="The Broad Institute Genomics Platform"/>
            <person name="Cuomo C."/>
            <person name="de Hoog S."/>
            <person name="Gorbushina A."/>
            <person name="Stielow B."/>
            <person name="Teixiera M."/>
            <person name="Abouelleil A."/>
            <person name="Chapman S.B."/>
            <person name="Priest M."/>
            <person name="Young S.K."/>
            <person name="Wortman J."/>
            <person name="Nusbaum C."/>
            <person name="Birren B."/>
        </authorList>
    </citation>
    <scope>NUCLEOTIDE SEQUENCE [LARGE SCALE GENOMIC DNA]</scope>
    <source>
        <strain evidence="4 5">CBS 83496</strain>
    </source>
</reference>
<dbReference type="PANTHER" id="PTHR24321">
    <property type="entry name" value="DEHYDROGENASES, SHORT CHAIN"/>
    <property type="match status" value="1"/>
</dbReference>
<keyword evidence="3" id="KW-0560">Oxidoreductase</keyword>
<dbReference type="InterPro" id="IPR036291">
    <property type="entry name" value="NAD(P)-bd_dom_sf"/>
</dbReference>
<dbReference type="CDD" id="cd05233">
    <property type="entry name" value="SDR_c"/>
    <property type="match status" value="1"/>
</dbReference>
<dbReference type="PRINTS" id="PR00080">
    <property type="entry name" value="SDRFAMILY"/>
</dbReference>
<dbReference type="VEuPathDB" id="FungiDB:PV07_10554"/>
<dbReference type="STRING" id="569365.A0A0D2AIY5"/>
<evidence type="ECO:0000256" key="1">
    <source>
        <dbReference type="ARBA" id="ARBA00006484"/>
    </source>
</evidence>
<name>A0A0D2AIY5_9EURO</name>
<keyword evidence="2" id="KW-0521">NADP</keyword>
<organism evidence="4 5">
    <name type="scientific">Cladophialophora immunda</name>
    <dbReference type="NCBI Taxonomy" id="569365"/>
    <lineage>
        <taxon>Eukaryota</taxon>
        <taxon>Fungi</taxon>
        <taxon>Dikarya</taxon>
        <taxon>Ascomycota</taxon>
        <taxon>Pezizomycotina</taxon>
        <taxon>Eurotiomycetes</taxon>
        <taxon>Chaetothyriomycetidae</taxon>
        <taxon>Chaetothyriales</taxon>
        <taxon>Herpotrichiellaceae</taxon>
        <taxon>Cladophialophora</taxon>
    </lineage>
</organism>
<sequence>MASLQGKVIAVTGAASGIGLATAQVLATRGAIVALGDINKDAVESAAASLPGDKHIASKVDVTSNEQVEGWIKDIVQRFGKLDGAANVAGLALKSAPFIETTEDHWDLIMNINAKGVFLCMRAQLKNMTEGASIVNVASVGGLSGGSGACAYVASKHAVVGLTKTAAREVGPKNIRVNAIAPGIIQTPLVEGLQKASGQRLGTNQQALDRQADPHEPANIIAFLLSDDASFVTGSVYRVDGGWLS</sequence>
<keyword evidence="5" id="KW-1185">Reference proteome</keyword>
<gene>
    <name evidence="4" type="ORF">PV07_10554</name>
</gene>
<evidence type="ECO:0008006" key="6">
    <source>
        <dbReference type="Google" id="ProtNLM"/>
    </source>
</evidence>
<evidence type="ECO:0000256" key="2">
    <source>
        <dbReference type="ARBA" id="ARBA00022857"/>
    </source>
</evidence>
<dbReference type="HOGENOM" id="CLU_010194_1_0_1"/>
<dbReference type="PRINTS" id="PR00081">
    <property type="entry name" value="GDHRDH"/>
</dbReference>
<dbReference type="AlphaFoldDB" id="A0A0D2AIY5"/>
<dbReference type="Gene3D" id="3.40.50.720">
    <property type="entry name" value="NAD(P)-binding Rossmann-like Domain"/>
    <property type="match status" value="1"/>
</dbReference>
<accession>A0A0D2AIY5</accession>
<protein>
    <recommendedName>
        <fullName evidence="6">3-oxoacyl-[acyl-carrier-protein] reductase</fullName>
    </recommendedName>
</protein>
<dbReference type="FunFam" id="3.40.50.720:FF:000084">
    <property type="entry name" value="Short-chain dehydrogenase reductase"/>
    <property type="match status" value="1"/>
</dbReference>
<proteinExistence type="inferred from homology"/>
<comment type="similarity">
    <text evidence="1">Belongs to the short-chain dehydrogenases/reductases (SDR) family.</text>
</comment>
<evidence type="ECO:0000313" key="4">
    <source>
        <dbReference type="EMBL" id="KIW24867.1"/>
    </source>
</evidence>
<evidence type="ECO:0000256" key="3">
    <source>
        <dbReference type="ARBA" id="ARBA00023002"/>
    </source>
</evidence>
<dbReference type="InterPro" id="IPR020904">
    <property type="entry name" value="Sc_DH/Rdtase_CS"/>
</dbReference>
<dbReference type="SUPFAM" id="SSF51735">
    <property type="entry name" value="NAD(P)-binding Rossmann-fold domains"/>
    <property type="match status" value="1"/>
</dbReference>
<dbReference type="Proteomes" id="UP000054466">
    <property type="component" value="Unassembled WGS sequence"/>
</dbReference>
<dbReference type="RefSeq" id="XP_016245083.1">
    <property type="nucleotide sequence ID" value="XM_016397892.1"/>
</dbReference>
<dbReference type="GO" id="GO:0016491">
    <property type="term" value="F:oxidoreductase activity"/>
    <property type="evidence" value="ECO:0007669"/>
    <property type="project" value="UniProtKB-KW"/>
</dbReference>
<dbReference type="EMBL" id="KN847045">
    <property type="protein sequence ID" value="KIW24867.1"/>
    <property type="molecule type" value="Genomic_DNA"/>
</dbReference>
<dbReference type="PANTHER" id="PTHR24321:SF8">
    <property type="entry name" value="ESTRADIOL 17-BETA-DEHYDROGENASE 8-RELATED"/>
    <property type="match status" value="1"/>
</dbReference>
<dbReference type="InterPro" id="IPR002347">
    <property type="entry name" value="SDR_fam"/>
</dbReference>